<dbReference type="PANTHER" id="PTHR33308:SF10">
    <property type="entry name" value="EXO-GLUCOSAMINIDASE LYTG"/>
    <property type="match status" value="1"/>
</dbReference>
<name>X0PGY6_9LACO</name>
<gene>
    <name evidence="5" type="ORF">FC83_GL000057</name>
</gene>
<dbReference type="InterPro" id="IPR002901">
    <property type="entry name" value="MGlyc_endo_b_GlcNAc-like_dom"/>
</dbReference>
<dbReference type="AlphaFoldDB" id="X0PGY6"/>
<evidence type="ECO:0000259" key="4">
    <source>
        <dbReference type="SMART" id="SM00047"/>
    </source>
</evidence>
<feature type="transmembrane region" description="Helical" evidence="3">
    <location>
        <begin position="20"/>
        <end position="42"/>
    </location>
</feature>
<keyword evidence="2" id="KW-0378">Hydrolase</keyword>
<sequence>MTKRRKSSTRRKTQASSGLVPIIITLAILAIGIFGVIKGLAYRGDQIRQAAIDSSIAAQDEEAKKKQAFIDSIAPYAQTLHAQYQVLPSITIAQAILESNWGTSRLAADYKNLFGVKGTDPANSQVLETQEYTNGSWQTVKARFRVYPSFDASLLDHAQLLAQGTSWNPNQYQHVLQAGNYQDAAQALQTDGYATDPAYAQKIINIVEKYRLTRYDR</sequence>
<organism evidence="5 6">
    <name type="scientific">Agrilactobacillus composti DSM 18527 = JCM 14202</name>
    <dbReference type="NCBI Taxonomy" id="1423734"/>
    <lineage>
        <taxon>Bacteria</taxon>
        <taxon>Bacillati</taxon>
        <taxon>Bacillota</taxon>
        <taxon>Bacilli</taxon>
        <taxon>Lactobacillales</taxon>
        <taxon>Lactobacillaceae</taxon>
        <taxon>Agrilactobacillus</taxon>
    </lineage>
</organism>
<evidence type="ECO:0000313" key="6">
    <source>
        <dbReference type="Proteomes" id="UP000051236"/>
    </source>
</evidence>
<dbReference type="PRINTS" id="PR01002">
    <property type="entry name" value="FLGFLGJ"/>
</dbReference>
<keyword evidence="3" id="KW-0472">Membrane</keyword>
<dbReference type="SMART" id="SM00047">
    <property type="entry name" value="LYZ2"/>
    <property type="match status" value="1"/>
</dbReference>
<dbReference type="PATRIC" id="fig|1423734.3.peg.57"/>
<keyword evidence="6" id="KW-1185">Reference proteome</keyword>
<feature type="domain" description="Mannosyl-glycoprotein endo-beta-N-acetylglucosamidase-like" evidence="4">
    <location>
        <begin position="59"/>
        <end position="216"/>
    </location>
</feature>
<proteinExistence type="inferred from homology"/>
<evidence type="ECO:0000256" key="1">
    <source>
        <dbReference type="ARBA" id="ARBA00010266"/>
    </source>
</evidence>
<evidence type="ECO:0000256" key="3">
    <source>
        <dbReference type="SAM" id="Phobius"/>
    </source>
</evidence>
<dbReference type="InterPro" id="IPR051056">
    <property type="entry name" value="Glycosyl_Hydrolase_73"/>
</dbReference>
<keyword evidence="3" id="KW-0812">Transmembrane</keyword>
<evidence type="ECO:0000313" key="5">
    <source>
        <dbReference type="EMBL" id="KRM36158.1"/>
    </source>
</evidence>
<dbReference type="eggNOG" id="COG1705">
    <property type="taxonomic scope" value="Bacteria"/>
</dbReference>
<dbReference type="STRING" id="1423734.FC83_GL000057"/>
<dbReference type="EMBL" id="AZGA01000006">
    <property type="protein sequence ID" value="KRM36158.1"/>
    <property type="molecule type" value="Genomic_DNA"/>
</dbReference>
<dbReference type="Gene3D" id="4.10.80.30">
    <property type="entry name" value="DNA polymerase, domain 6"/>
    <property type="match status" value="1"/>
</dbReference>
<dbReference type="PANTHER" id="PTHR33308">
    <property type="entry name" value="PEPTIDOGLYCAN HYDROLASE FLGJ"/>
    <property type="match status" value="1"/>
</dbReference>
<comment type="similarity">
    <text evidence="1">Belongs to the glycosyl hydrolase 73 family.</text>
</comment>
<accession>X0PGY6</accession>
<dbReference type="OrthoDB" id="977752at2"/>
<comment type="caution">
    <text evidence="5">The sequence shown here is derived from an EMBL/GenBank/DDBJ whole genome shotgun (WGS) entry which is preliminary data.</text>
</comment>
<keyword evidence="3" id="KW-1133">Transmembrane helix</keyword>
<dbReference type="Gene3D" id="1.10.530.10">
    <property type="match status" value="1"/>
</dbReference>
<dbReference type="RefSeq" id="WP_035455182.1">
    <property type="nucleotide sequence ID" value="NZ_AZGA01000006.1"/>
</dbReference>
<evidence type="ECO:0000256" key="2">
    <source>
        <dbReference type="ARBA" id="ARBA00022801"/>
    </source>
</evidence>
<dbReference type="Proteomes" id="UP000051236">
    <property type="component" value="Unassembled WGS sequence"/>
</dbReference>
<dbReference type="GO" id="GO:0004040">
    <property type="term" value="F:amidase activity"/>
    <property type="evidence" value="ECO:0007669"/>
    <property type="project" value="InterPro"/>
</dbReference>
<protein>
    <submittedName>
        <fullName evidence="5">N-acetylmuramidase</fullName>
    </submittedName>
</protein>
<dbReference type="Pfam" id="PF01832">
    <property type="entry name" value="Glucosaminidase"/>
    <property type="match status" value="1"/>
</dbReference>
<reference evidence="5 6" key="1">
    <citation type="journal article" date="2015" name="Genome Announc.">
        <title>Expanding the biotechnology potential of lactobacilli through comparative genomics of 213 strains and associated genera.</title>
        <authorList>
            <person name="Sun Z."/>
            <person name="Harris H.M."/>
            <person name="McCann A."/>
            <person name="Guo C."/>
            <person name="Argimon S."/>
            <person name="Zhang W."/>
            <person name="Yang X."/>
            <person name="Jeffery I.B."/>
            <person name="Cooney J.C."/>
            <person name="Kagawa T.F."/>
            <person name="Liu W."/>
            <person name="Song Y."/>
            <person name="Salvetti E."/>
            <person name="Wrobel A."/>
            <person name="Rasinkangas P."/>
            <person name="Parkhill J."/>
            <person name="Rea M.C."/>
            <person name="O'Sullivan O."/>
            <person name="Ritari J."/>
            <person name="Douillard F.P."/>
            <person name="Paul Ross R."/>
            <person name="Yang R."/>
            <person name="Briner A.E."/>
            <person name="Felis G.E."/>
            <person name="de Vos W.M."/>
            <person name="Barrangou R."/>
            <person name="Klaenhammer T.R."/>
            <person name="Caufield P.W."/>
            <person name="Cui Y."/>
            <person name="Zhang H."/>
            <person name="O'Toole P.W."/>
        </authorList>
    </citation>
    <scope>NUCLEOTIDE SEQUENCE [LARGE SCALE GENOMIC DNA]</scope>
    <source>
        <strain evidence="5 6">DSM 18527</strain>
    </source>
</reference>